<keyword evidence="21" id="KW-1185">Reference proteome</keyword>
<keyword evidence="7 17" id="KW-0507">mRNA processing</keyword>
<dbReference type="Pfam" id="PF00035">
    <property type="entry name" value="dsrm"/>
    <property type="match status" value="1"/>
</dbReference>
<keyword evidence="10 17" id="KW-0479">Metal-binding</keyword>
<evidence type="ECO:0000256" key="8">
    <source>
        <dbReference type="ARBA" id="ARBA00022694"/>
    </source>
</evidence>
<dbReference type="InterPro" id="IPR014720">
    <property type="entry name" value="dsRBD_dom"/>
</dbReference>
<sequence>MIAGLEDELAKRFDIHFQHPELLDEAFTQASYVNEHPHQNLKFYERIEFLGDAVLQLTVSEYIYKRYPEMPQGKLTRLRAAMVQKASFAKFALECHFDQYIRLGRGEEKEGARHRSSLLCDIFESFIGALYLDQGKDAVVAFITKVIFPKLDAGWFDHAIDYKTALQEWLQRDGDVIIDYDLKREDGPENDRNFTMTVAADQKIIGEGTGKSKKNAEQAAALQALQSLRGQQETLVTHGKDELD</sequence>
<dbReference type="FunFam" id="1.10.1520.10:FF:000001">
    <property type="entry name" value="Ribonuclease 3"/>
    <property type="match status" value="1"/>
</dbReference>
<name>A0A0R1RVY0_9LACO</name>
<evidence type="ECO:0000256" key="5">
    <source>
        <dbReference type="ARBA" id="ARBA00022490"/>
    </source>
</evidence>
<dbReference type="Gene3D" id="3.30.160.20">
    <property type="match status" value="1"/>
</dbReference>
<dbReference type="GO" id="GO:0006364">
    <property type="term" value="P:rRNA processing"/>
    <property type="evidence" value="ECO:0007669"/>
    <property type="project" value="UniProtKB-UniRule"/>
</dbReference>
<dbReference type="GO" id="GO:0008033">
    <property type="term" value="P:tRNA processing"/>
    <property type="evidence" value="ECO:0007669"/>
    <property type="project" value="UniProtKB-KW"/>
</dbReference>
<evidence type="ECO:0000256" key="15">
    <source>
        <dbReference type="ARBA" id="ARBA00022884"/>
    </source>
</evidence>
<evidence type="ECO:0000256" key="13">
    <source>
        <dbReference type="ARBA" id="ARBA00022801"/>
    </source>
</evidence>
<evidence type="ECO:0000256" key="6">
    <source>
        <dbReference type="ARBA" id="ARBA00022552"/>
    </source>
</evidence>
<evidence type="ECO:0000256" key="2">
    <source>
        <dbReference type="ARBA" id="ARBA00004496"/>
    </source>
</evidence>
<keyword evidence="9 17" id="KW-0540">Nuclease</keyword>
<dbReference type="GO" id="GO:0005737">
    <property type="term" value="C:cytoplasm"/>
    <property type="evidence" value="ECO:0007669"/>
    <property type="project" value="UniProtKB-SubCell"/>
</dbReference>
<feature type="binding site" evidence="17">
    <location>
        <position position="48"/>
    </location>
    <ligand>
        <name>Mg(2+)</name>
        <dbReference type="ChEBI" id="CHEBI:18420"/>
    </ligand>
</feature>
<dbReference type="SUPFAM" id="SSF54768">
    <property type="entry name" value="dsRNA-binding domain-like"/>
    <property type="match status" value="1"/>
</dbReference>
<keyword evidence="11 17" id="KW-0699">rRNA-binding</keyword>
<organism evidence="20 21">
    <name type="scientific">Furfurilactobacillus rossiae DSM 15814</name>
    <dbReference type="NCBI Taxonomy" id="1114972"/>
    <lineage>
        <taxon>Bacteria</taxon>
        <taxon>Bacillati</taxon>
        <taxon>Bacillota</taxon>
        <taxon>Bacilli</taxon>
        <taxon>Lactobacillales</taxon>
        <taxon>Lactobacillaceae</taxon>
        <taxon>Furfurilactobacillus</taxon>
    </lineage>
</organism>
<feature type="active site" evidence="17">
    <location>
        <position position="124"/>
    </location>
</feature>
<feature type="domain" description="DRBM" evidence="18">
    <location>
        <begin position="161"/>
        <end position="230"/>
    </location>
</feature>
<evidence type="ECO:0000256" key="12">
    <source>
        <dbReference type="ARBA" id="ARBA00022759"/>
    </source>
</evidence>
<protein>
    <recommendedName>
        <fullName evidence="17">Ribonuclease 3</fullName>
        <ecNumber evidence="17">3.1.26.3</ecNumber>
    </recommendedName>
    <alternativeName>
        <fullName evidence="17">Ribonuclease III</fullName>
        <shortName evidence="17">RNase III</shortName>
    </alternativeName>
</protein>
<comment type="similarity">
    <text evidence="3">Belongs to the ribonuclease III family.</text>
</comment>
<dbReference type="PROSITE" id="PS50142">
    <property type="entry name" value="RNASE_3_2"/>
    <property type="match status" value="1"/>
</dbReference>
<accession>A0A0R1RVY0</accession>
<evidence type="ECO:0000313" key="21">
    <source>
        <dbReference type="Proteomes" id="UP000051999"/>
    </source>
</evidence>
<dbReference type="PATRIC" id="fig|1114972.6.peg.320"/>
<feature type="domain" description="RNase III" evidence="19">
    <location>
        <begin position="6"/>
        <end position="135"/>
    </location>
</feature>
<evidence type="ECO:0000256" key="1">
    <source>
        <dbReference type="ARBA" id="ARBA00000109"/>
    </source>
</evidence>
<comment type="caution">
    <text evidence="20">The sequence shown here is derived from an EMBL/GenBank/DDBJ whole genome shotgun (WGS) entry which is preliminary data.</text>
</comment>
<evidence type="ECO:0000256" key="14">
    <source>
        <dbReference type="ARBA" id="ARBA00022842"/>
    </source>
</evidence>
<dbReference type="Gene3D" id="1.10.1520.10">
    <property type="entry name" value="Ribonuclease III domain"/>
    <property type="match status" value="1"/>
</dbReference>
<dbReference type="NCBIfam" id="TIGR02191">
    <property type="entry name" value="RNaseIII"/>
    <property type="match status" value="1"/>
</dbReference>
<dbReference type="PROSITE" id="PS50137">
    <property type="entry name" value="DS_RBD"/>
    <property type="match status" value="1"/>
</dbReference>
<evidence type="ECO:0000256" key="7">
    <source>
        <dbReference type="ARBA" id="ARBA00022664"/>
    </source>
</evidence>
<evidence type="ECO:0000256" key="16">
    <source>
        <dbReference type="ARBA" id="ARBA00053741"/>
    </source>
</evidence>
<evidence type="ECO:0000256" key="10">
    <source>
        <dbReference type="ARBA" id="ARBA00022723"/>
    </source>
</evidence>
<keyword evidence="13 17" id="KW-0378">Hydrolase</keyword>
<dbReference type="CDD" id="cd00593">
    <property type="entry name" value="RIBOc"/>
    <property type="match status" value="1"/>
</dbReference>
<dbReference type="GO" id="GO:0003725">
    <property type="term" value="F:double-stranded RNA binding"/>
    <property type="evidence" value="ECO:0007669"/>
    <property type="project" value="TreeGrafter"/>
</dbReference>
<dbReference type="GO" id="GO:0046872">
    <property type="term" value="F:metal ion binding"/>
    <property type="evidence" value="ECO:0007669"/>
    <property type="project" value="UniProtKB-KW"/>
</dbReference>
<dbReference type="HAMAP" id="MF_00104">
    <property type="entry name" value="RNase_III"/>
    <property type="match status" value="1"/>
</dbReference>
<keyword evidence="14 17" id="KW-0460">Magnesium</keyword>
<evidence type="ECO:0000256" key="3">
    <source>
        <dbReference type="ARBA" id="ARBA00010183"/>
    </source>
</evidence>
<comment type="subunit">
    <text evidence="4 17">Homodimer.</text>
</comment>
<dbReference type="InterPro" id="IPR036389">
    <property type="entry name" value="RNase_III_sf"/>
</dbReference>
<dbReference type="Proteomes" id="UP000051999">
    <property type="component" value="Unassembled WGS sequence"/>
</dbReference>
<comment type="catalytic activity">
    <reaction evidence="1 17">
        <text>Endonucleolytic cleavage to 5'-phosphomonoester.</text>
        <dbReference type="EC" id="3.1.26.3"/>
    </reaction>
</comment>
<evidence type="ECO:0000256" key="11">
    <source>
        <dbReference type="ARBA" id="ARBA00022730"/>
    </source>
</evidence>
<keyword evidence="6 17" id="KW-0698">rRNA processing</keyword>
<dbReference type="InterPro" id="IPR000999">
    <property type="entry name" value="RNase_III_dom"/>
</dbReference>
<comment type="cofactor">
    <cofactor evidence="17">
        <name>Mg(2+)</name>
        <dbReference type="ChEBI" id="CHEBI:18420"/>
    </cofactor>
</comment>
<dbReference type="RefSeq" id="WP_017261791.1">
    <property type="nucleotide sequence ID" value="NZ_AUAW01000001.1"/>
</dbReference>
<evidence type="ECO:0000256" key="4">
    <source>
        <dbReference type="ARBA" id="ARBA00011738"/>
    </source>
</evidence>
<gene>
    <name evidence="17" type="primary">rnc</name>
    <name evidence="20" type="ORF">FD35_GL000320</name>
</gene>
<comment type="function">
    <text evidence="17">Digests double-stranded RNA. Involved in the processing of primary rRNA transcript to yield the immediate precursors to the large and small rRNAs (23S and 16S). Processes some mRNAs, and tRNAs when they are encoded in the rRNA operon. Processes pre-crRNA and tracrRNA of type II CRISPR loci if present in the organism.</text>
</comment>
<feature type="active site" evidence="17">
    <location>
        <position position="52"/>
    </location>
</feature>
<dbReference type="OrthoDB" id="9805026at2"/>
<dbReference type="CDD" id="cd10845">
    <property type="entry name" value="DSRM_RNAse_III_family"/>
    <property type="match status" value="1"/>
</dbReference>
<dbReference type="STRING" id="1114972.FD35_GL000320"/>
<dbReference type="GO" id="GO:0006397">
    <property type="term" value="P:mRNA processing"/>
    <property type="evidence" value="ECO:0007669"/>
    <property type="project" value="UniProtKB-UniRule"/>
</dbReference>
<dbReference type="SMART" id="SM00535">
    <property type="entry name" value="RIBOc"/>
    <property type="match status" value="1"/>
</dbReference>
<dbReference type="GO" id="GO:0004525">
    <property type="term" value="F:ribonuclease III activity"/>
    <property type="evidence" value="ECO:0007669"/>
    <property type="project" value="UniProtKB-UniRule"/>
</dbReference>
<dbReference type="FunFam" id="3.30.160.20:FF:000003">
    <property type="entry name" value="Ribonuclease 3"/>
    <property type="match status" value="1"/>
</dbReference>
<feature type="binding site" evidence="17">
    <location>
        <position position="121"/>
    </location>
    <ligand>
        <name>Mg(2+)</name>
        <dbReference type="ChEBI" id="CHEBI:18420"/>
    </ligand>
</feature>
<dbReference type="GO" id="GO:0042802">
    <property type="term" value="F:identical protein binding"/>
    <property type="evidence" value="ECO:0007669"/>
    <property type="project" value="UniProtKB-ARBA"/>
</dbReference>
<keyword evidence="5 17" id="KW-0963">Cytoplasm</keyword>
<evidence type="ECO:0000256" key="17">
    <source>
        <dbReference type="HAMAP-Rule" id="MF_00104"/>
    </source>
</evidence>
<dbReference type="GO" id="GO:0019843">
    <property type="term" value="F:rRNA binding"/>
    <property type="evidence" value="ECO:0007669"/>
    <property type="project" value="UniProtKB-KW"/>
</dbReference>
<proteinExistence type="inferred from homology"/>
<keyword evidence="8 17" id="KW-0819">tRNA processing</keyword>
<dbReference type="PANTHER" id="PTHR11207">
    <property type="entry name" value="RIBONUCLEASE III"/>
    <property type="match status" value="1"/>
</dbReference>
<reference evidence="20 21" key="1">
    <citation type="journal article" date="2015" name="Genome Announc.">
        <title>Expanding the biotechnology potential of lactobacilli through comparative genomics of 213 strains and associated genera.</title>
        <authorList>
            <person name="Sun Z."/>
            <person name="Harris H.M."/>
            <person name="McCann A."/>
            <person name="Guo C."/>
            <person name="Argimon S."/>
            <person name="Zhang W."/>
            <person name="Yang X."/>
            <person name="Jeffery I.B."/>
            <person name="Cooney J.C."/>
            <person name="Kagawa T.F."/>
            <person name="Liu W."/>
            <person name="Song Y."/>
            <person name="Salvetti E."/>
            <person name="Wrobel A."/>
            <person name="Rasinkangas P."/>
            <person name="Parkhill J."/>
            <person name="Rea M.C."/>
            <person name="O'Sullivan O."/>
            <person name="Ritari J."/>
            <person name="Douillard F.P."/>
            <person name="Paul Ross R."/>
            <person name="Yang R."/>
            <person name="Briner A.E."/>
            <person name="Felis G.E."/>
            <person name="de Vos W.M."/>
            <person name="Barrangou R."/>
            <person name="Klaenhammer T.R."/>
            <person name="Caufield P.W."/>
            <person name="Cui Y."/>
            <person name="Zhang H."/>
            <person name="O'Toole P.W."/>
        </authorList>
    </citation>
    <scope>NUCLEOTIDE SEQUENCE [LARGE SCALE GENOMIC DNA]</scope>
    <source>
        <strain evidence="20 21">DSM 15814</strain>
    </source>
</reference>
<dbReference type="Pfam" id="PF14622">
    <property type="entry name" value="Ribonucleas_3_3"/>
    <property type="match status" value="1"/>
</dbReference>
<comment type="function">
    <text evidence="16">Digests double-stranded RNA. Involved in the processing of primary rRNA transcript to yield the immediate precursors to the large and small rRNAs (23S and 16S). Also processes some mRNAs, and tRNAs when they are encoded in the rRNA operon.</text>
</comment>
<feature type="binding site" evidence="17">
    <location>
        <position position="124"/>
    </location>
    <ligand>
        <name>Mg(2+)</name>
        <dbReference type="ChEBI" id="CHEBI:18420"/>
    </ligand>
</feature>
<dbReference type="SMART" id="SM00358">
    <property type="entry name" value="DSRM"/>
    <property type="match status" value="1"/>
</dbReference>
<dbReference type="AlphaFoldDB" id="A0A0R1RVY0"/>
<keyword evidence="15 17" id="KW-0694">RNA-binding</keyword>
<evidence type="ECO:0000256" key="9">
    <source>
        <dbReference type="ARBA" id="ARBA00022722"/>
    </source>
</evidence>
<dbReference type="EC" id="3.1.26.3" evidence="17"/>
<dbReference type="EMBL" id="AZFF01000001">
    <property type="protein sequence ID" value="KRL57307.1"/>
    <property type="molecule type" value="Genomic_DNA"/>
</dbReference>
<dbReference type="eggNOG" id="COG0571">
    <property type="taxonomic scope" value="Bacteria"/>
</dbReference>
<comment type="subcellular location">
    <subcellularLocation>
        <location evidence="2 17">Cytoplasm</location>
    </subcellularLocation>
</comment>
<dbReference type="SUPFAM" id="SSF69065">
    <property type="entry name" value="RNase III domain-like"/>
    <property type="match status" value="1"/>
</dbReference>
<dbReference type="PANTHER" id="PTHR11207:SF0">
    <property type="entry name" value="RIBONUCLEASE 3"/>
    <property type="match status" value="1"/>
</dbReference>
<evidence type="ECO:0000259" key="18">
    <source>
        <dbReference type="PROSITE" id="PS50137"/>
    </source>
</evidence>
<keyword evidence="12 17" id="KW-0255">Endonuclease</keyword>
<evidence type="ECO:0000259" key="19">
    <source>
        <dbReference type="PROSITE" id="PS50142"/>
    </source>
</evidence>
<dbReference type="GO" id="GO:0010468">
    <property type="term" value="P:regulation of gene expression"/>
    <property type="evidence" value="ECO:0007669"/>
    <property type="project" value="TreeGrafter"/>
</dbReference>
<dbReference type="InterPro" id="IPR011907">
    <property type="entry name" value="RNase_III"/>
</dbReference>
<evidence type="ECO:0000313" key="20">
    <source>
        <dbReference type="EMBL" id="KRL57307.1"/>
    </source>
</evidence>